<dbReference type="OrthoDB" id="1117222at2"/>
<dbReference type="CDD" id="cd06561">
    <property type="entry name" value="AlkD_like"/>
    <property type="match status" value="1"/>
</dbReference>
<dbReference type="PANTHER" id="PTHR41291:SF1">
    <property type="entry name" value="DNA ALKYLATION REPAIR PROTEIN"/>
    <property type="match status" value="1"/>
</dbReference>
<dbReference type="Pfam" id="PF08713">
    <property type="entry name" value="DNA_alkylation"/>
    <property type="match status" value="1"/>
</dbReference>
<dbReference type="InterPro" id="IPR016024">
    <property type="entry name" value="ARM-type_fold"/>
</dbReference>
<reference evidence="1 2" key="1">
    <citation type="submission" date="2016-10" db="EMBL/GenBank/DDBJ databases">
        <authorList>
            <person name="de Groot N.N."/>
        </authorList>
    </citation>
    <scope>NUCLEOTIDE SEQUENCE [LARGE SCALE GENOMIC DNA]</scope>
    <source>
        <strain evidence="1 2">DSM 25232</strain>
    </source>
</reference>
<gene>
    <name evidence="1" type="ORF">SAMN04487910_0830</name>
</gene>
<dbReference type="SUPFAM" id="SSF48371">
    <property type="entry name" value="ARM repeat"/>
    <property type="match status" value="1"/>
</dbReference>
<dbReference type="AlphaFoldDB" id="A0A1H7I3J7"/>
<dbReference type="InterPro" id="IPR014825">
    <property type="entry name" value="DNA_alkylation"/>
</dbReference>
<proteinExistence type="predicted"/>
<keyword evidence="2" id="KW-1185">Reference proteome</keyword>
<dbReference type="STRING" id="1038014.SAMN04487910_0830"/>
<evidence type="ECO:0000313" key="2">
    <source>
        <dbReference type="Proteomes" id="UP000198521"/>
    </source>
</evidence>
<dbReference type="Gene3D" id="1.25.10.90">
    <property type="match status" value="1"/>
</dbReference>
<dbReference type="RefSeq" id="WP_091405933.1">
    <property type="nucleotide sequence ID" value="NZ_FOAB01000001.1"/>
</dbReference>
<sequence length="235" mass="27531">MTYEEIIAYLYTLEDRSKVVYKQKKFGIVSHNSLGIYHKDLKELAKEIGKNRNALALKLFDSGIYEGRLLCSKLFNPNDLTEELMEKWVRTFENWEVCDSFCMGLFSKSNFALAKIIDWAKREPEFEKRAGFAIMAAYCMADKKSDNDLFEQFFPIIKKEANDERLYVKKAINWALRNIGKRNKDLNKRAIKVANQLLESKNASAVWIAKDALNELQKENVRISDYPRNMYRPKK</sequence>
<accession>A0A1H7I3J7</accession>
<name>A0A1H7I3J7_AQUAM</name>
<dbReference type="Proteomes" id="UP000198521">
    <property type="component" value="Unassembled WGS sequence"/>
</dbReference>
<organism evidence="1 2">
    <name type="scientific">Aquimarina amphilecti</name>
    <dbReference type="NCBI Taxonomy" id="1038014"/>
    <lineage>
        <taxon>Bacteria</taxon>
        <taxon>Pseudomonadati</taxon>
        <taxon>Bacteroidota</taxon>
        <taxon>Flavobacteriia</taxon>
        <taxon>Flavobacteriales</taxon>
        <taxon>Flavobacteriaceae</taxon>
        <taxon>Aquimarina</taxon>
    </lineage>
</organism>
<dbReference type="EMBL" id="FOAB01000001">
    <property type="protein sequence ID" value="SEK56412.1"/>
    <property type="molecule type" value="Genomic_DNA"/>
</dbReference>
<protein>
    <submittedName>
        <fullName evidence="1">3-methyladenine DNA glycosylase AlkD</fullName>
    </submittedName>
</protein>
<evidence type="ECO:0000313" key="1">
    <source>
        <dbReference type="EMBL" id="SEK56412.1"/>
    </source>
</evidence>
<dbReference type="PANTHER" id="PTHR41291">
    <property type="entry name" value="DNA ALKYLATION REPAIR PROTEIN"/>
    <property type="match status" value="1"/>
</dbReference>